<proteinExistence type="predicted"/>
<gene>
    <name evidence="3" type="ORF">NEZAVI_LOCUS9000</name>
</gene>
<accession>A0A9P0HCQ9</accession>
<dbReference type="PROSITE" id="PS50157">
    <property type="entry name" value="ZINC_FINGER_C2H2_2"/>
    <property type="match status" value="1"/>
</dbReference>
<dbReference type="AlphaFoldDB" id="A0A9P0HCQ9"/>
<dbReference type="Gene3D" id="3.30.160.60">
    <property type="entry name" value="Classic Zinc Finger"/>
    <property type="match status" value="1"/>
</dbReference>
<evidence type="ECO:0000313" key="4">
    <source>
        <dbReference type="Proteomes" id="UP001152798"/>
    </source>
</evidence>
<keyword evidence="1" id="KW-0863">Zinc-finger</keyword>
<dbReference type="SUPFAM" id="SSF57667">
    <property type="entry name" value="beta-beta-alpha zinc fingers"/>
    <property type="match status" value="1"/>
</dbReference>
<keyword evidence="1" id="KW-0479">Metal-binding</keyword>
<dbReference type="InterPro" id="IPR013087">
    <property type="entry name" value="Znf_C2H2_type"/>
</dbReference>
<reference evidence="3" key="1">
    <citation type="submission" date="2022-01" db="EMBL/GenBank/DDBJ databases">
        <authorList>
            <person name="King R."/>
        </authorList>
    </citation>
    <scope>NUCLEOTIDE SEQUENCE</scope>
</reference>
<protein>
    <recommendedName>
        <fullName evidence="2">C2H2-type domain-containing protein</fullName>
    </recommendedName>
</protein>
<dbReference type="Proteomes" id="UP001152798">
    <property type="component" value="Chromosome 4"/>
</dbReference>
<name>A0A9P0HCQ9_NEZVI</name>
<organism evidence="3 4">
    <name type="scientific">Nezara viridula</name>
    <name type="common">Southern green stink bug</name>
    <name type="synonym">Cimex viridulus</name>
    <dbReference type="NCBI Taxonomy" id="85310"/>
    <lineage>
        <taxon>Eukaryota</taxon>
        <taxon>Metazoa</taxon>
        <taxon>Ecdysozoa</taxon>
        <taxon>Arthropoda</taxon>
        <taxon>Hexapoda</taxon>
        <taxon>Insecta</taxon>
        <taxon>Pterygota</taxon>
        <taxon>Neoptera</taxon>
        <taxon>Paraneoptera</taxon>
        <taxon>Hemiptera</taxon>
        <taxon>Heteroptera</taxon>
        <taxon>Panheteroptera</taxon>
        <taxon>Pentatomomorpha</taxon>
        <taxon>Pentatomoidea</taxon>
        <taxon>Pentatomidae</taxon>
        <taxon>Pentatominae</taxon>
        <taxon>Nezara</taxon>
    </lineage>
</organism>
<keyword evidence="1" id="KW-0862">Zinc</keyword>
<dbReference type="OrthoDB" id="10004641at2759"/>
<evidence type="ECO:0000256" key="1">
    <source>
        <dbReference type="PROSITE-ProRule" id="PRU00042"/>
    </source>
</evidence>
<dbReference type="EMBL" id="OV725080">
    <property type="protein sequence ID" value="CAH1399573.1"/>
    <property type="molecule type" value="Genomic_DNA"/>
</dbReference>
<dbReference type="GO" id="GO:0008270">
    <property type="term" value="F:zinc ion binding"/>
    <property type="evidence" value="ECO:0007669"/>
    <property type="project" value="UniProtKB-KW"/>
</dbReference>
<dbReference type="SMART" id="SM00355">
    <property type="entry name" value="ZnF_C2H2"/>
    <property type="match status" value="2"/>
</dbReference>
<evidence type="ECO:0000259" key="2">
    <source>
        <dbReference type="PROSITE" id="PS50157"/>
    </source>
</evidence>
<sequence>MGKIIMKSLGHYYTPCKQKQFKCDTCEKAYTYKAGLYQHKKYECGKEPQFQCPHCPYKSKQKATMKTHICNVHLGNLSNSVYRTNLKIKALQSQFNLN</sequence>
<keyword evidence="4" id="KW-1185">Reference proteome</keyword>
<dbReference type="InterPro" id="IPR036236">
    <property type="entry name" value="Znf_C2H2_sf"/>
</dbReference>
<evidence type="ECO:0000313" key="3">
    <source>
        <dbReference type="EMBL" id="CAH1399573.1"/>
    </source>
</evidence>
<feature type="domain" description="C2H2-type" evidence="2">
    <location>
        <begin position="21"/>
        <end position="48"/>
    </location>
</feature>